<reference evidence="2" key="1">
    <citation type="submission" date="2025-08" db="UniProtKB">
        <authorList>
            <consortium name="Ensembl"/>
        </authorList>
    </citation>
    <scope>IDENTIFICATION</scope>
</reference>
<feature type="chain" id="PRO_5033991272" description="CYGN protein" evidence="1">
    <location>
        <begin position="23"/>
        <end position="62"/>
    </location>
</feature>
<reference evidence="2" key="2">
    <citation type="submission" date="2025-09" db="UniProtKB">
        <authorList>
            <consortium name="Ensembl"/>
        </authorList>
    </citation>
    <scope>IDENTIFICATION</scope>
</reference>
<name>A0A8B9Q3C5_APTOW</name>
<evidence type="ECO:0000313" key="3">
    <source>
        <dbReference type="Proteomes" id="UP000694424"/>
    </source>
</evidence>
<keyword evidence="1" id="KW-0732">Signal</keyword>
<organism evidence="2 3">
    <name type="scientific">Apteryx owenii</name>
    <name type="common">Little spotted kiwi</name>
    <dbReference type="NCBI Taxonomy" id="8824"/>
    <lineage>
        <taxon>Eukaryota</taxon>
        <taxon>Metazoa</taxon>
        <taxon>Chordata</taxon>
        <taxon>Craniata</taxon>
        <taxon>Vertebrata</taxon>
        <taxon>Euteleostomi</taxon>
        <taxon>Archelosauria</taxon>
        <taxon>Archosauria</taxon>
        <taxon>Dinosauria</taxon>
        <taxon>Saurischia</taxon>
        <taxon>Theropoda</taxon>
        <taxon>Coelurosauria</taxon>
        <taxon>Aves</taxon>
        <taxon>Palaeognathae</taxon>
        <taxon>Apterygiformes</taxon>
        <taxon>Apterygidae</taxon>
        <taxon>Apteryx</taxon>
    </lineage>
</organism>
<dbReference type="Pfam" id="PF08189">
    <property type="entry name" value="Meleagrin"/>
    <property type="match status" value="1"/>
</dbReference>
<accession>A0A8B9Q3C5</accession>
<sequence>MKFLYLVFAVFLLVSLATPGYGQMKYCPKGAYCSSKCSKGDSWSFSSDCKVYCCIPQAWKGK</sequence>
<dbReference type="Proteomes" id="UP000694424">
    <property type="component" value="Unplaced"/>
</dbReference>
<dbReference type="Ensembl" id="ENSAOWT00000021486.1">
    <property type="protein sequence ID" value="ENSAOWP00000018953.1"/>
    <property type="gene ID" value="ENSAOWG00000012894.1"/>
</dbReference>
<evidence type="ECO:0008006" key="4">
    <source>
        <dbReference type="Google" id="ProtNLM"/>
    </source>
</evidence>
<evidence type="ECO:0000256" key="1">
    <source>
        <dbReference type="SAM" id="SignalP"/>
    </source>
</evidence>
<dbReference type="AlphaFoldDB" id="A0A8B9Q3C5"/>
<protein>
    <recommendedName>
        <fullName evidence="4">CYGN protein</fullName>
    </recommendedName>
</protein>
<feature type="signal peptide" evidence="1">
    <location>
        <begin position="1"/>
        <end position="22"/>
    </location>
</feature>
<proteinExistence type="predicted"/>
<keyword evidence="3" id="KW-1185">Reference proteome</keyword>
<dbReference type="InterPro" id="IPR012573">
    <property type="entry name" value="Meleagrin/Cygnin"/>
</dbReference>
<dbReference type="Gene3D" id="3.10.360.10">
    <property type="entry name" value="Antimicrobial Peptide, Beta-defensin 2, Chain A"/>
    <property type="match status" value="1"/>
</dbReference>
<evidence type="ECO:0000313" key="2">
    <source>
        <dbReference type="Ensembl" id="ENSAOWP00000018953.1"/>
    </source>
</evidence>